<dbReference type="InterPro" id="IPR036388">
    <property type="entry name" value="WH-like_DNA-bd_sf"/>
</dbReference>
<dbReference type="GO" id="GO:0045892">
    <property type="term" value="P:negative regulation of DNA-templated transcription"/>
    <property type="evidence" value="ECO:0007669"/>
    <property type="project" value="TreeGrafter"/>
</dbReference>
<dbReference type="PANTHER" id="PTHR33202:SF8">
    <property type="entry name" value="PEROXIDE-RESPONSIVE REPRESSOR PERR"/>
    <property type="match status" value="1"/>
</dbReference>
<gene>
    <name evidence="8" type="primary">perR_1</name>
    <name evidence="8" type="ORF">MAMMFC1_00887</name>
</gene>
<keyword evidence="3 7" id="KW-0862">Zinc</keyword>
<dbReference type="SUPFAM" id="SSF46785">
    <property type="entry name" value="Winged helix' DNA-binding domain"/>
    <property type="match status" value="1"/>
</dbReference>
<comment type="cofactor">
    <cofactor evidence="7">
        <name>Zn(2+)</name>
        <dbReference type="ChEBI" id="CHEBI:29105"/>
    </cofactor>
    <text evidence="7">Binds 1 zinc ion per subunit.</text>
</comment>
<dbReference type="KEGG" id="mana:MAMMFC1_00887"/>
<protein>
    <submittedName>
        <fullName evidence="8">Transcriptional regulator PerR</fullName>
    </submittedName>
</protein>
<feature type="binding site" evidence="7">
    <location>
        <position position="139"/>
    </location>
    <ligand>
        <name>Zn(2+)</name>
        <dbReference type="ChEBI" id="CHEBI:29105"/>
    </ligand>
</feature>
<feature type="binding site" evidence="7">
    <location>
        <position position="96"/>
    </location>
    <ligand>
        <name>Zn(2+)</name>
        <dbReference type="ChEBI" id="CHEBI:29105"/>
    </ligand>
</feature>
<comment type="similarity">
    <text evidence="1">Belongs to the Fur family.</text>
</comment>
<dbReference type="GO" id="GO:0000976">
    <property type="term" value="F:transcription cis-regulatory region binding"/>
    <property type="evidence" value="ECO:0007669"/>
    <property type="project" value="TreeGrafter"/>
</dbReference>
<keyword evidence="4" id="KW-0805">Transcription regulation</keyword>
<sequence length="144" mass="16310">MGLTMEVCVTSLLRDKGFKVTPQRLAIYNVLATSKAHPSAEMIYNLLQPVYPTMSLATVYKTIEILKELDLVQVLNVGEDSFRYDADTSNHPHVRCLVCGRVDDLHHIDSREFINQVASQTAYELTGQQFYFYGTCPSCQSKKQ</sequence>
<evidence type="ECO:0000256" key="2">
    <source>
        <dbReference type="ARBA" id="ARBA00022491"/>
    </source>
</evidence>
<feature type="binding site" evidence="7">
    <location>
        <position position="136"/>
    </location>
    <ligand>
        <name>Zn(2+)</name>
        <dbReference type="ChEBI" id="CHEBI:29105"/>
    </ligand>
</feature>
<organism evidence="8 9">
    <name type="scientific">Methylomusa anaerophila</name>
    <dbReference type="NCBI Taxonomy" id="1930071"/>
    <lineage>
        <taxon>Bacteria</taxon>
        <taxon>Bacillati</taxon>
        <taxon>Bacillota</taxon>
        <taxon>Negativicutes</taxon>
        <taxon>Selenomonadales</taxon>
        <taxon>Sporomusaceae</taxon>
        <taxon>Methylomusa</taxon>
    </lineage>
</organism>
<dbReference type="Gene3D" id="1.10.10.10">
    <property type="entry name" value="Winged helix-like DNA-binding domain superfamily/Winged helix DNA-binding domain"/>
    <property type="match status" value="1"/>
</dbReference>
<keyword evidence="2" id="KW-0678">Repressor</keyword>
<keyword evidence="5" id="KW-0238">DNA-binding</keyword>
<dbReference type="Pfam" id="PF01475">
    <property type="entry name" value="FUR"/>
    <property type="match status" value="1"/>
</dbReference>
<reference evidence="8 9" key="1">
    <citation type="journal article" date="2018" name="Int. J. Syst. Evol. Microbiol.">
        <title>Methylomusa anaerophila gen. nov., sp. nov., an anaerobic methanol-utilizing bacterium isolated from a microbial fuel cell.</title>
        <authorList>
            <person name="Amano N."/>
            <person name="Yamamuro A."/>
            <person name="Miyahara M."/>
            <person name="Kouzuma A."/>
            <person name="Abe T."/>
            <person name="Watanabe K."/>
        </authorList>
    </citation>
    <scope>NUCLEOTIDE SEQUENCE [LARGE SCALE GENOMIC DNA]</scope>
    <source>
        <strain evidence="8 9">MMFC1</strain>
    </source>
</reference>
<dbReference type="Proteomes" id="UP000276437">
    <property type="component" value="Chromosome"/>
</dbReference>
<dbReference type="AlphaFoldDB" id="A0A348AGP1"/>
<evidence type="ECO:0000256" key="7">
    <source>
        <dbReference type="PIRSR" id="PIRSR602481-1"/>
    </source>
</evidence>
<dbReference type="InterPro" id="IPR002481">
    <property type="entry name" value="FUR"/>
</dbReference>
<dbReference type="Gene3D" id="3.30.1490.190">
    <property type="match status" value="1"/>
</dbReference>
<dbReference type="InterPro" id="IPR036390">
    <property type="entry name" value="WH_DNA-bd_sf"/>
</dbReference>
<dbReference type="GO" id="GO:0008270">
    <property type="term" value="F:zinc ion binding"/>
    <property type="evidence" value="ECO:0007669"/>
    <property type="project" value="TreeGrafter"/>
</dbReference>
<evidence type="ECO:0000313" key="9">
    <source>
        <dbReference type="Proteomes" id="UP000276437"/>
    </source>
</evidence>
<accession>A0A348AGP1</accession>
<evidence type="ECO:0000256" key="5">
    <source>
        <dbReference type="ARBA" id="ARBA00023125"/>
    </source>
</evidence>
<dbReference type="EMBL" id="AP018449">
    <property type="protein sequence ID" value="BBB90239.1"/>
    <property type="molecule type" value="Genomic_DNA"/>
</dbReference>
<evidence type="ECO:0000256" key="6">
    <source>
        <dbReference type="ARBA" id="ARBA00023163"/>
    </source>
</evidence>
<dbReference type="CDD" id="cd07153">
    <property type="entry name" value="Fur_like"/>
    <property type="match status" value="1"/>
</dbReference>
<name>A0A348AGP1_9FIRM</name>
<evidence type="ECO:0000256" key="1">
    <source>
        <dbReference type="ARBA" id="ARBA00007957"/>
    </source>
</evidence>
<keyword evidence="7" id="KW-0479">Metal-binding</keyword>
<feature type="binding site" evidence="7">
    <location>
        <position position="99"/>
    </location>
    <ligand>
        <name>Zn(2+)</name>
        <dbReference type="ChEBI" id="CHEBI:29105"/>
    </ligand>
</feature>
<evidence type="ECO:0000256" key="3">
    <source>
        <dbReference type="ARBA" id="ARBA00022833"/>
    </source>
</evidence>
<evidence type="ECO:0000313" key="8">
    <source>
        <dbReference type="EMBL" id="BBB90239.1"/>
    </source>
</evidence>
<keyword evidence="6" id="KW-0804">Transcription</keyword>
<proteinExistence type="inferred from homology"/>
<dbReference type="GO" id="GO:0003700">
    <property type="term" value="F:DNA-binding transcription factor activity"/>
    <property type="evidence" value="ECO:0007669"/>
    <property type="project" value="InterPro"/>
</dbReference>
<dbReference type="InterPro" id="IPR043135">
    <property type="entry name" value="Fur_C"/>
</dbReference>
<evidence type="ECO:0000256" key="4">
    <source>
        <dbReference type="ARBA" id="ARBA00023015"/>
    </source>
</evidence>
<dbReference type="GO" id="GO:1900376">
    <property type="term" value="P:regulation of secondary metabolite biosynthetic process"/>
    <property type="evidence" value="ECO:0007669"/>
    <property type="project" value="TreeGrafter"/>
</dbReference>
<keyword evidence="9" id="KW-1185">Reference proteome</keyword>
<dbReference type="PANTHER" id="PTHR33202">
    <property type="entry name" value="ZINC UPTAKE REGULATION PROTEIN"/>
    <property type="match status" value="1"/>
</dbReference>